<evidence type="ECO:0000313" key="4">
    <source>
        <dbReference type="Proteomes" id="UP000479710"/>
    </source>
</evidence>
<gene>
    <name evidence="3" type="ORF">E2562_036494</name>
</gene>
<feature type="region of interest" description="Disordered" evidence="1">
    <location>
        <begin position="32"/>
        <end position="91"/>
    </location>
</feature>
<accession>A0A6G1CBE3</accession>
<protein>
    <recommendedName>
        <fullName evidence="5">Secreted protein</fullName>
    </recommendedName>
</protein>
<dbReference type="Proteomes" id="UP000479710">
    <property type="component" value="Unassembled WGS sequence"/>
</dbReference>
<feature type="compositionally biased region" description="Low complexity" evidence="1">
    <location>
        <begin position="48"/>
        <end position="57"/>
    </location>
</feature>
<evidence type="ECO:0000313" key="3">
    <source>
        <dbReference type="EMBL" id="KAF0897371.1"/>
    </source>
</evidence>
<feature type="chain" id="PRO_5026306652" description="Secreted protein" evidence="2">
    <location>
        <begin position="23"/>
        <end position="110"/>
    </location>
</feature>
<feature type="signal peptide" evidence="2">
    <location>
        <begin position="1"/>
        <end position="22"/>
    </location>
</feature>
<organism evidence="3 4">
    <name type="scientific">Oryza meyeriana var. granulata</name>
    <dbReference type="NCBI Taxonomy" id="110450"/>
    <lineage>
        <taxon>Eukaryota</taxon>
        <taxon>Viridiplantae</taxon>
        <taxon>Streptophyta</taxon>
        <taxon>Embryophyta</taxon>
        <taxon>Tracheophyta</taxon>
        <taxon>Spermatophyta</taxon>
        <taxon>Magnoliopsida</taxon>
        <taxon>Liliopsida</taxon>
        <taxon>Poales</taxon>
        <taxon>Poaceae</taxon>
        <taxon>BOP clade</taxon>
        <taxon>Oryzoideae</taxon>
        <taxon>Oryzeae</taxon>
        <taxon>Oryzinae</taxon>
        <taxon>Oryza</taxon>
        <taxon>Oryza meyeriana</taxon>
    </lineage>
</organism>
<dbReference type="AlphaFoldDB" id="A0A6G1CBE3"/>
<proteinExistence type="predicted"/>
<evidence type="ECO:0000256" key="1">
    <source>
        <dbReference type="SAM" id="MobiDB-lite"/>
    </source>
</evidence>
<name>A0A6G1CBE3_9ORYZ</name>
<keyword evidence="2" id="KW-0732">Signal</keyword>
<dbReference type="EMBL" id="SPHZ02000010">
    <property type="protein sequence ID" value="KAF0897371.1"/>
    <property type="molecule type" value="Genomic_DNA"/>
</dbReference>
<keyword evidence="4" id="KW-1185">Reference proteome</keyword>
<comment type="caution">
    <text evidence="3">The sequence shown here is derived from an EMBL/GenBank/DDBJ whole genome shotgun (WGS) entry which is preliminary data.</text>
</comment>
<evidence type="ECO:0008006" key="5">
    <source>
        <dbReference type="Google" id="ProtNLM"/>
    </source>
</evidence>
<feature type="compositionally biased region" description="Basic and acidic residues" evidence="1">
    <location>
        <begin position="34"/>
        <end position="45"/>
    </location>
</feature>
<reference evidence="3 4" key="1">
    <citation type="submission" date="2019-11" db="EMBL/GenBank/DDBJ databases">
        <title>Whole genome sequence of Oryza granulata.</title>
        <authorList>
            <person name="Li W."/>
        </authorList>
    </citation>
    <scope>NUCLEOTIDE SEQUENCE [LARGE SCALE GENOMIC DNA]</scope>
    <source>
        <strain evidence="4">cv. Menghai</strain>
        <tissue evidence="3">Leaf</tissue>
    </source>
</reference>
<sequence>MQHFLFPIRRSLLFWLSAIALAARHLSLTPSLLDRSRTQSRRPDGIRSSPSSLTNSGSGQGARPKAVLHRTVSTPNRSGQGARPNSRAGGCSMLTEDWSSLATLVFGVMP</sequence>
<evidence type="ECO:0000256" key="2">
    <source>
        <dbReference type="SAM" id="SignalP"/>
    </source>
</evidence>